<organism evidence="2 3">
    <name type="scientific">Halpernia frigidisoli</name>
    <dbReference type="NCBI Taxonomy" id="1125876"/>
    <lineage>
        <taxon>Bacteria</taxon>
        <taxon>Pseudomonadati</taxon>
        <taxon>Bacteroidota</taxon>
        <taxon>Flavobacteriia</taxon>
        <taxon>Flavobacteriales</taxon>
        <taxon>Weeksellaceae</taxon>
        <taxon>Chryseobacterium group</taxon>
        <taxon>Halpernia</taxon>
    </lineage>
</organism>
<evidence type="ECO:0000313" key="3">
    <source>
        <dbReference type="Proteomes" id="UP000198931"/>
    </source>
</evidence>
<dbReference type="EMBL" id="FOQT01000004">
    <property type="protein sequence ID" value="SFI39966.1"/>
    <property type="molecule type" value="Genomic_DNA"/>
</dbReference>
<sequence length="344" mass="39057">MNHFYRLLFLAGILFSSTFFSQNRTEDFNISLPEKKAEKSLYKTLTIIDARVDSTNLGIVQKGAFNAKARVVPTIPLKNQFQALLNTINGNDAGNGELVLYLKQLSFAEITGSFSEKGYCYFQAFLFNKTDDGRYQPLNKIDSVITHSSMDVTKATMRKGSEMISDFIVKNIDKQNSSQEFYSFNDLINYDKIEKSKIPLYNAEKLNDGLYTDFESFKDQKPSTILVTNVKTGPDKEKIIRIYNQVDTKEKEIKKQDYYALIYQSQPYIYSELENSFLKLTKREDGDLYFIGRAKSNPKMGNVVLATAFFGIIGGLVASSATANFESKLDYLNGGFIPVKEIKK</sequence>
<dbReference type="OrthoDB" id="796315at2"/>
<accession>A0A1I3HW42</accession>
<dbReference type="RefSeq" id="WP_090081001.1">
    <property type="nucleotide sequence ID" value="NZ_FOQT01000004.1"/>
</dbReference>
<protein>
    <submittedName>
        <fullName evidence="2">Uncharacterized protein</fullName>
    </submittedName>
</protein>
<dbReference type="AlphaFoldDB" id="A0A1I3HW42"/>
<dbReference type="Proteomes" id="UP000198931">
    <property type="component" value="Unassembled WGS sequence"/>
</dbReference>
<gene>
    <name evidence="2" type="ORF">SAMN05443292_2424</name>
</gene>
<keyword evidence="3" id="KW-1185">Reference proteome</keyword>
<evidence type="ECO:0000256" key="1">
    <source>
        <dbReference type="SAM" id="SignalP"/>
    </source>
</evidence>
<proteinExistence type="predicted"/>
<keyword evidence="1" id="KW-0732">Signal</keyword>
<feature type="chain" id="PRO_5011635679" evidence="1">
    <location>
        <begin position="22"/>
        <end position="344"/>
    </location>
</feature>
<reference evidence="2 3" key="1">
    <citation type="submission" date="2016-10" db="EMBL/GenBank/DDBJ databases">
        <authorList>
            <person name="de Groot N.N."/>
        </authorList>
    </citation>
    <scope>NUCLEOTIDE SEQUENCE [LARGE SCALE GENOMIC DNA]</scope>
    <source>
        <strain evidence="2 3">DSM 26000</strain>
    </source>
</reference>
<feature type="signal peptide" evidence="1">
    <location>
        <begin position="1"/>
        <end position="21"/>
    </location>
</feature>
<evidence type="ECO:0000313" key="2">
    <source>
        <dbReference type="EMBL" id="SFI39966.1"/>
    </source>
</evidence>
<name>A0A1I3HW42_9FLAO</name>